<feature type="transmembrane region" description="Helical" evidence="1">
    <location>
        <begin position="20"/>
        <end position="37"/>
    </location>
</feature>
<dbReference type="AlphaFoldDB" id="A0A8S9RM14"/>
<evidence type="ECO:0000313" key="2">
    <source>
        <dbReference type="EMBL" id="KAF3573859.1"/>
    </source>
</evidence>
<gene>
    <name evidence="2" type="ORF">F2Q69_00063856</name>
</gene>
<reference evidence="2" key="1">
    <citation type="submission" date="2019-12" db="EMBL/GenBank/DDBJ databases">
        <title>Genome sequencing and annotation of Brassica cretica.</title>
        <authorList>
            <person name="Studholme D.J."/>
            <person name="Sarris P."/>
        </authorList>
    </citation>
    <scope>NUCLEOTIDE SEQUENCE</scope>
    <source>
        <strain evidence="2">PFS-109/04</strain>
        <tissue evidence="2">Leaf</tissue>
    </source>
</reference>
<organism evidence="2 3">
    <name type="scientific">Brassica cretica</name>
    <name type="common">Mustard</name>
    <dbReference type="NCBI Taxonomy" id="69181"/>
    <lineage>
        <taxon>Eukaryota</taxon>
        <taxon>Viridiplantae</taxon>
        <taxon>Streptophyta</taxon>
        <taxon>Embryophyta</taxon>
        <taxon>Tracheophyta</taxon>
        <taxon>Spermatophyta</taxon>
        <taxon>Magnoliopsida</taxon>
        <taxon>eudicotyledons</taxon>
        <taxon>Gunneridae</taxon>
        <taxon>Pentapetalae</taxon>
        <taxon>rosids</taxon>
        <taxon>malvids</taxon>
        <taxon>Brassicales</taxon>
        <taxon>Brassicaceae</taxon>
        <taxon>Brassiceae</taxon>
        <taxon>Brassica</taxon>
    </lineage>
</organism>
<keyword evidence="1" id="KW-0472">Membrane</keyword>
<proteinExistence type="predicted"/>
<protein>
    <submittedName>
        <fullName evidence="2">Uncharacterized protein</fullName>
    </submittedName>
</protein>
<evidence type="ECO:0000256" key="1">
    <source>
        <dbReference type="SAM" id="Phobius"/>
    </source>
</evidence>
<sequence>MGWRGQRKNNIKAQLTLSPLLFLCTLFLISFCIRGWWDRDGCKWKGIGFLERILSGLKPFSAFVPAGYGSRRDLVDGELTHHDKVYAQMSPLLLSRTKGVCVRSFDVRFGPRP</sequence>
<accession>A0A8S9RM14</accession>
<comment type="caution">
    <text evidence="2">The sequence shown here is derived from an EMBL/GenBank/DDBJ whole genome shotgun (WGS) entry which is preliminary data.</text>
</comment>
<keyword evidence="1" id="KW-0812">Transmembrane</keyword>
<keyword evidence="1" id="KW-1133">Transmembrane helix</keyword>
<name>A0A8S9RM14_BRACR</name>
<evidence type="ECO:0000313" key="3">
    <source>
        <dbReference type="Proteomes" id="UP000712600"/>
    </source>
</evidence>
<dbReference type="EMBL" id="QGKX02000095">
    <property type="protein sequence ID" value="KAF3573859.1"/>
    <property type="molecule type" value="Genomic_DNA"/>
</dbReference>
<dbReference type="Proteomes" id="UP000712600">
    <property type="component" value="Unassembled WGS sequence"/>
</dbReference>